<dbReference type="PROSITE" id="PS00028">
    <property type="entry name" value="ZINC_FINGER_C2H2_1"/>
    <property type="match status" value="1"/>
</dbReference>
<keyword evidence="12" id="KW-1185">Reference proteome</keyword>
<evidence type="ECO:0000256" key="8">
    <source>
        <dbReference type="ARBA" id="ARBA00023242"/>
    </source>
</evidence>
<dbReference type="InterPro" id="IPR036236">
    <property type="entry name" value="Znf_C2H2_sf"/>
</dbReference>
<dbReference type="SMART" id="SM00355">
    <property type="entry name" value="ZnF_C2H2"/>
    <property type="match status" value="1"/>
</dbReference>
<reference evidence="13" key="1">
    <citation type="submission" date="2022-11" db="UniProtKB">
        <authorList>
            <consortium name="WormBaseParasite"/>
        </authorList>
    </citation>
    <scope>IDENTIFICATION</scope>
</reference>
<feature type="compositionally biased region" description="Low complexity" evidence="10">
    <location>
        <begin position="10"/>
        <end position="24"/>
    </location>
</feature>
<dbReference type="GO" id="GO:0000978">
    <property type="term" value="F:RNA polymerase II cis-regulatory region sequence-specific DNA binding"/>
    <property type="evidence" value="ECO:0007669"/>
    <property type="project" value="TreeGrafter"/>
</dbReference>
<evidence type="ECO:0000256" key="7">
    <source>
        <dbReference type="ARBA" id="ARBA00023163"/>
    </source>
</evidence>
<evidence type="ECO:0000256" key="1">
    <source>
        <dbReference type="ARBA" id="ARBA00004123"/>
    </source>
</evidence>
<feature type="compositionally biased region" description="Polar residues" evidence="10">
    <location>
        <begin position="25"/>
        <end position="42"/>
    </location>
</feature>
<dbReference type="PANTHER" id="PTHR47428">
    <property type="entry name" value="REGULATORY PROTEIN MIG1-RELATED"/>
    <property type="match status" value="1"/>
</dbReference>
<evidence type="ECO:0000256" key="4">
    <source>
        <dbReference type="ARBA" id="ARBA00022771"/>
    </source>
</evidence>
<dbReference type="GO" id="GO:0005634">
    <property type="term" value="C:nucleus"/>
    <property type="evidence" value="ECO:0007669"/>
    <property type="project" value="UniProtKB-SubCell"/>
</dbReference>
<accession>A0A915J133</accession>
<evidence type="ECO:0000256" key="9">
    <source>
        <dbReference type="PROSITE-ProRule" id="PRU00042"/>
    </source>
</evidence>
<dbReference type="GO" id="GO:0005737">
    <property type="term" value="C:cytoplasm"/>
    <property type="evidence" value="ECO:0007669"/>
    <property type="project" value="TreeGrafter"/>
</dbReference>
<proteinExistence type="predicted"/>
<keyword evidence="5" id="KW-0862">Zinc</keyword>
<evidence type="ECO:0000256" key="2">
    <source>
        <dbReference type="ARBA" id="ARBA00022723"/>
    </source>
</evidence>
<evidence type="ECO:0000256" key="3">
    <source>
        <dbReference type="ARBA" id="ARBA00022737"/>
    </source>
</evidence>
<dbReference type="GO" id="GO:0008270">
    <property type="term" value="F:zinc ion binding"/>
    <property type="evidence" value="ECO:0007669"/>
    <property type="project" value="UniProtKB-KW"/>
</dbReference>
<evidence type="ECO:0000313" key="12">
    <source>
        <dbReference type="Proteomes" id="UP000887565"/>
    </source>
</evidence>
<dbReference type="Pfam" id="PF00096">
    <property type="entry name" value="zf-C2H2"/>
    <property type="match status" value="1"/>
</dbReference>
<keyword evidence="4 9" id="KW-0863">Zinc-finger</keyword>
<keyword evidence="2" id="KW-0479">Metal-binding</keyword>
<organism evidence="12 13">
    <name type="scientific">Romanomermis culicivorax</name>
    <name type="common">Nematode worm</name>
    <dbReference type="NCBI Taxonomy" id="13658"/>
    <lineage>
        <taxon>Eukaryota</taxon>
        <taxon>Metazoa</taxon>
        <taxon>Ecdysozoa</taxon>
        <taxon>Nematoda</taxon>
        <taxon>Enoplea</taxon>
        <taxon>Dorylaimia</taxon>
        <taxon>Mermithida</taxon>
        <taxon>Mermithoidea</taxon>
        <taxon>Mermithidae</taxon>
        <taxon>Romanomermis</taxon>
    </lineage>
</organism>
<keyword evidence="8" id="KW-0539">Nucleus</keyword>
<dbReference type="Gene3D" id="3.30.160.60">
    <property type="entry name" value="Classic Zinc Finger"/>
    <property type="match status" value="1"/>
</dbReference>
<evidence type="ECO:0000256" key="6">
    <source>
        <dbReference type="ARBA" id="ARBA00023015"/>
    </source>
</evidence>
<name>A0A915J133_ROMCU</name>
<dbReference type="GO" id="GO:0000433">
    <property type="term" value="P:carbon catabolite repression of transcription from RNA polymerase II promoter by glucose"/>
    <property type="evidence" value="ECO:0007669"/>
    <property type="project" value="TreeGrafter"/>
</dbReference>
<dbReference type="AlphaFoldDB" id="A0A915J133"/>
<evidence type="ECO:0000259" key="11">
    <source>
        <dbReference type="PROSITE" id="PS50157"/>
    </source>
</evidence>
<evidence type="ECO:0000313" key="13">
    <source>
        <dbReference type="WBParaSite" id="nRc.2.0.1.t19814-RA"/>
    </source>
</evidence>
<comment type="subcellular location">
    <subcellularLocation>
        <location evidence="1">Nucleus</location>
    </subcellularLocation>
</comment>
<feature type="region of interest" description="Disordered" evidence="10">
    <location>
        <begin position="1"/>
        <end position="78"/>
    </location>
</feature>
<protein>
    <submittedName>
        <fullName evidence="13">C2H2-type domain-containing protein</fullName>
    </submittedName>
</protein>
<dbReference type="FunFam" id="3.30.160.60:FF:000324">
    <property type="entry name" value="Early growth response protein 4"/>
    <property type="match status" value="1"/>
</dbReference>
<dbReference type="SUPFAM" id="SSF57667">
    <property type="entry name" value="beta-beta-alpha zinc fingers"/>
    <property type="match status" value="1"/>
</dbReference>
<keyword evidence="6" id="KW-0805">Transcription regulation</keyword>
<dbReference type="PROSITE" id="PS50157">
    <property type="entry name" value="ZINC_FINGER_C2H2_2"/>
    <property type="match status" value="1"/>
</dbReference>
<dbReference type="InterPro" id="IPR013087">
    <property type="entry name" value="Znf_C2H2_type"/>
</dbReference>
<feature type="compositionally biased region" description="Low complexity" evidence="10">
    <location>
        <begin position="43"/>
        <end position="55"/>
    </location>
</feature>
<dbReference type="Proteomes" id="UP000887565">
    <property type="component" value="Unplaced"/>
</dbReference>
<dbReference type="InterPro" id="IPR051007">
    <property type="entry name" value="creA/MIG_C2H2-ZnF"/>
</dbReference>
<dbReference type="PANTHER" id="PTHR47428:SF1">
    <property type="entry name" value="REGULATORY PROTEIN MIG1-RELATED"/>
    <property type="match status" value="1"/>
</dbReference>
<evidence type="ECO:0000256" key="10">
    <source>
        <dbReference type="SAM" id="MobiDB-lite"/>
    </source>
</evidence>
<evidence type="ECO:0000256" key="5">
    <source>
        <dbReference type="ARBA" id="ARBA00022833"/>
    </source>
</evidence>
<feature type="domain" description="C2H2-type" evidence="11">
    <location>
        <begin position="80"/>
        <end position="109"/>
    </location>
</feature>
<sequence length="109" mass="11932">NNGSPSTTTAANAYLNNNAAAGLNRTSAHSPYPTQQRQEMPPSSSSASTHSKTSAVLSSTKPRKYANKPSCKTPISERPYKCPVEQCDKRFSRSDELTRHVRIHTVVRS</sequence>
<dbReference type="WBParaSite" id="nRc.2.0.1.t19814-RA">
    <property type="protein sequence ID" value="nRc.2.0.1.t19814-RA"/>
    <property type="gene ID" value="nRc.2.0.1.g19814"/>
</dbReference>
<keyword evidence="7" id="KW-0804">Transcription</keyword>
<keyword evidence="3" id="KW-0677">Repeat</keyword>